<accession>A0ABD2WBY7</accession>
<evidence type="ECO:0000313" key="2">
    <source>
        <dbReference type="Proteomes" id="UP001627154"/>
    </source>
</evidence>
<keyword evidence="2" id="KW-1185">Reference proteome</keyword>
<dbReference type="Proteomes" id="UP001627154">
    <property type="component" value="Unassembled WGS sequence"/>
</dbReference>
<comment type="caution">
    <text evidence="1">The sequence shown here is derived from an EMBL/GenBank/DDBJ whole genome shotgun (WGS) entry which is preliminary data.</text>
</comment>
<evidence type="ECO:0000313" key="1">
    <source>
        <dbReference type="EMBL" id="KAL3390012.1"/>
    </source>
</evidence>
<dbReference type="EMBL" id="JBJJXI010000122">
    <property type="protein sequence ID" value="KAL3390012.1"/>
    <property type="molecule type" value="Genomic_DNA"/>
</dbReference>
<organism evidence="1 2">
    <name type="scientific">Trichogramma kaykai</name>
    <dbReference type="NCBI Taxonomy" id="54128"/>
    <lineage>
        <taxon>Eukaryota</taxon>
        <taxon>Metazoa</taxon>
        <taxon>Ecdysozoa</taxon>
        <taxon>Arthropoda</taxon>
        <taxon>Hexapoda</taxon>
        <taxon>Insecta</taxon>
        <taxon>Pterygota</taxon>
        <taxon>Neoptera</taxon>
        <taxon>Endopterygota</taxon>
        <taxon>Hymenoptera</taxon>
        <taxon>Apocrita</taxon>
        <taxon>Proctotrupomorpha</taxon>
        <taxon>Chalcidoidea</taxon>
        <taxon>Trichogrammatidae</taxon>
        <taxon>Trichogramma</taxon>
    </lineage>
</organism>
<proteinExistence type="predicted"/>
<dbReference type="AlphaFoldDB" id="A0ABD2WBY7"/>
<sequence>MILFLQNSNFELYALTEDIICMRLPRGFSLNQYDTNVLLLLRIDRRKKLVVVCSVNLRSLSSSDTALSQMSDVVISPVHWGQAFLGVDLAIFASHAYDTRPISFLAFSVTELATLWSSAIATLKVSWSKDFMF</sequence>
<gene>
    <name evidence="1" type="ORF">TKK_015355</name>
</gene>
<protein>
    <submittedName>
        <fullName evidence="1">Uncharacterized protein</fullName>
    </submittedName>
</protein>
<name>A0ABD2WBY7_9HYME</name>
<reference evidence="1 2" key="1">
    <citation type="journal article" date="2024" name="bioRxiv">
        <title>A reference genome for Trichogramma kaykai: A tiny desert-dwelling parasitoid wasp with competing sex-ratio distorters.</title>
        <authorList>
            <person name="Culotta J."/>
            <person name="Lindsey A.R."/>
        </authorList>
    </citation>
    <scope>NUCLEOTIDE SEQUENCE [LARGE SCALE GENOMIC DNA]</scope>
    <source>
        <strain evidence="1 2">KSX58</strain>
    </source>
</reference>